<evidence type="ECO:0000256" key="1">
    <source>
        <dbReference type="SAM" id="MobiDB-lite"/>
    </source>
</evidence>
<name>A0A0C9QBQ0_9HYME</name>
<dbReference type="RefSeq" id="XP_011312809.1">
    <property type="nucleotide sequence ID" value="XM_011314507.1"/>
</dbReference>
<evidence type="ECO:0000313" key="3">
    <source>
        <dbReference type="Proteomes" id="UP000694866"/>
    </source>
</evidence>
<dbReference type="Proteomes" id="UP000694866">
    <property type="component" value="Unplaced"/>
</dbReference>
<accession>A0A0C9QBQ0</accession>
<evidence type="ECO:0000313" key="2">
    <source>
        <dbReference type="EMBL" id="JAG70441.1"/>
    </source>
</evidence>
<evidence type="ECO:0000313" key="4">
    <source>
        <dbReference type="RefSeq" id="XP_011312809.1"/>
    </source>
</evidence>
<dbReference type="AlphaFoldDB" id="A0A0C9QBQ0"/>
<dbReference type="OrthoDB" id="1684102at2759"/>
<keyword evidence="3" id="KW-1185">Reference proteome</keyword>
<reference evidence="2" key="1">
    <citation type="submission" date="2015-01" db="EMBL/GenBank/DDBJ databases">
        <title>Transcriptome Assembly of Fopius arisanus.</title>
        <authorList>
            <person name="Geib S."/>
        </authorList>
    </citation>
    <scope>NUCLEOTIDE SEQUENCE</scope>
</reference>
<feature type="region of interest" description="Disordered" evidence="1">
    <location>
        <begin position="220"/>
        <end position="242"/>
    </location>
</feature>
<dbReference type="GeneID" id="105272389"/>
<dbReference type="EMBL" id="GBYB01000674">
    <property type="protein sequence ID" value="JAG70441.1"/>
    <property type="molecule type" value="Transcribed_RNA"/>
</dbReference>
<reference evidence="4" key="2">
    <citation type="submission" date="2025-04" db="UniProtKB">
        <authorList>
            <consortium name="RefSeq"/>
        </authorList>
    </citation>
    <scope>IDENTIFICATION</scope>
    <source>
        <strain evidence="4">USDA-PBARC FA_bdor</strain>
        <tissue evidence="4">Whole organism</tissue>
    </source>
</reference>
<protein>
    <submittedName>
        <fullName evidence="2">RbsR_1 protein</fullName>
    </submittedName>
    <submittedName>
        <fullName evidence="4">Uncharacterized protein isoform X1</fullName>
    </submittedName>
</protein>
<sequence>MSQERLESSLQEDLPNDERVNNSITTRLCEMIRWNLPNFGNHFRRLMGLGGEPDIDRDQHRSNDMNQVGSDVEYSTEDFSLEETSSSESTPFAISVRPPNLPEFSGANYPSTSDAFSISGELSEDDLTVSTILSPQGYSTRLMISSGVNTSANGFHRLTLADVINEDGVIIAENPGDFAAVLNARMGNQSPDGFQTLFEHRHVPLFIPSYENNDYTMSSTTIDSSSSYGNSVTSDDEEEGASEMEILRRRRQFYDNVTMGHTVRKQFRNLDDEPPIY</sequence>
<feature type="compositionally biased region" description="Low complexity" evidence="1">
    <location>
        <begin position="220"/>
        <end position="231"/>
    </location>
</feature>
<dbReference type="KEGG" id="fas:105272389"/>
<proteinExistence type="predicted"/>
<gene>
    <name evidence="2" type="primary">rbsR_1</name>
    <name evidence="4" type="synonym">LOC105272389</name>
    <name evidence="2" type="ORF">g.62467</name>
</gene>
<accession>A0A9R1U8Z8</accession>
<organism evidence="2">
    <name type="scientific">Fopius arisanus</name>
    <dbReference type="NCBI Taxonomy" id="64838"/>
    <lineage>
        <taxon>Eukaryota</taxon>
        <taxon>Metazoa</taxon>
        <taxon>Ecdysozoa</taxon>
        <taxon>Arthropoda</taxon>
        <taxon>Hexapoda</taxon>
        <taxon>Insecta</taxon>
        <taxon>Pterygota</taxon>
        <taxon>Neoptera</taxon>
        <taxon>Endopterygota</taxon>
        <taxon>Hymenoptera</taxon>
        <taxon>Apocrita</taxon>
        <taxon>Ichneumonoidea</taxon>
        <taxon>Braconidae</taxon>
        <taxon>Opiinae</taxon>
        <taxon>Fopius</taxon>
    </lineage>
</organism>